<protein>
    <recommendedName>
        <fullName evidence="4">HNH endonuclease</fullName>
    </recommendedName>
</protein>
<evidence type="ECO:0008006" key="4">
    <source>
        <dbReference type="Google" id="ProtNLM"/>
    </source>
</evidence>
<dbReference type="EMBL" id="MVHF01000055">
    <property type="protein sequence ID" value="ORA24909.1"/>
    <property type="molecule type" value="Genomic_DNA"/>
</dbReference>
<gene>
    <name evidence="2" type="ORF">BST13_33610</name>
</gene>
<feature type="region of interest" description="Disordered" evidence="1">
    <location>
        <begin position="97"/>
        <end position="118"/>
    </location>
</feature>
<keyword evidence="3" id="KW-1185">Reference proteome</keyword>
<dbReference type="Proteomes" id="UP000192448">
    <property type="component" value="Unassembled WGS sequence"/>
</dbReference>
<sequence length="140" mass="16061">MPNTTPRPRKSTTQKGLGYDHQVHRDRLLLRHIDGTPCWWCARKMFRDPTRNWDYNAEAVARGDRTSGVLCADHERPRAQHGTAGNTANRLLHRTCNQQRGDGSRDDQRPALNPDHLNGLDEYTDTRALLGDLVYFTWPA</sequence>
<reference evidence="2 3" key="1">
    <citation type="submission" date="2017-02" db="EMBL/GenBank/DDBJ databases">
        <title>The new phylogeny of genus Mycobacterium.</title>
        <authorList>
            <person name="Tortoli E."/>
            <person name="Trovato A."/>
            <person name="Cirillo D.M."/>
        </authorList>
    </citation>
    <scope>NUCLEOTIDE SEQUENCE [LARGE SCALE GENOMIC DNA]</scope>
    <source>
        <strain evidence="2 3">RW6</strain>
    </source>
</reference>
<evidence type="ECO:0000313" key="2">
    <source>
        <dbReference type="EMBL" id="ORA24909.1"/>
    </source>
</evidence>
<dbReference type="STRING" id="1927124.BST13_33610"/>
<organism evidence="2 3">
    <name type="scientific">Mycobacterium aquaticum</name>
    <dbReference type="NCBI Taxonomy" id="1927124"/>
    <lineage>
        <taxon>Bacteria</taxon>
        <taxon>Bacillati</taxon>
        <taxon>Actinomycetota</taxon>
        <taxon>Actinomycetes</taxon>
        <taxon>Mycobacteriales</taxon>
        <taxon>Mycobacteriaceae</taxon>
        <taxon>Mycobacterium</taxon>
    </lineage>
</organism>
<name>A0A1X0A4B5_9MYCO</name>
<evidence type="ECO:0000256" key="1">
    <source>
        <dbReference type="SAM" id="MobiDB-lite"/>
    </source>
</evidence>
<proteinExistence type="predicted"/>
<dbReference type="AlphaFoldDB" id="A0A1X0A4B5"/>
<dbReference type="OrthoDB" id="4208381at2"/>
<evidence type="ECO:0000313" key="3">
    <source>
        <dbReference type="Proteomes" id="UP000192448"/>
    </source>
</evidence>
<accession>A0A1X0A4B5</accession>
<comment type="caution">
    <text evidence="2">The sequence shown here is derived from an EMBL/GenBank/DDBJ whole genome shotgun (WGS) entry which is preliminary data.</text>
</comment>
<dbReference type="Gene3D" id="1.10.30.50">
    <property type="match status" value="1"/>
</dbReference>